<evidence type="ECO:0000256" key="2">
    <source>
        <dbReference type="ARBA" id="ARBA00006076"/>
    </source>
</evidence>
<comment type="caution">
    <text evidence="7">The sequence shown here is derived from an EMBL/GenBank/DDBJ whole genome shotgun (WGS) entry which is preliminary data.</text>
</comment>
<feature type="region of interest" description="Disordered" evidence="6">
    <location>
        <begin position="1016"/>
        <end position="1039"/>
    </location>
</feature>
<evidence type="ECO:0008006" key="9">
    <source>
        <dbReference type="Google" id="ProtNLM"/>
    </source>
</evidence>
<dbReference type="Proteomes" id="UP000322234">
    <property type="component" value="Unassembled WGS sequence"/>
</dbReference>
<feature type="region of interest" description="Disordered" evidence="6">
    <location>
        <begin position="879"/>
        <end position="935"/>
    </location>
</feature>
<feature type="compositionally biased region" description="Low complexity" evidence="6">
    <location>
        <begin position="526"/>
        <end position="541"/>
    </location>
</feature>
<evidence type="ECO:0000256" key="1">
    <source>
        <dbReference type="ARBA" id="ARBA00004123"/>
    </source>
</evidence>
<evidence type="ECO:0000313" key="7">
    <source>
        <dbReference type="EMBL" id="MXQ90611.1"/>
    </source>
</evidence>
<gene>
    <name evidence="7" type="ORF">E5288_WYG016308</name>
</gene>
<comment type="subcellular location">
    <subcellularLocation>
        <location evidence="1">Nucleus</location>
    </subcellularLocation>
</comment>
<evidence type="ECO:0000256" key="4">
    <source>
        <dbReference type="ARBA" id="ARBA00023187"/>
    </source>
</evidence>
<dbReference type="Pfam" id="PF03343">
    <property type="entry name" value="SART-1"/>
    <property type="match status" value="1"/>
</dbReference>
<dbReference type="GO" id="GO:0000481">
    <property type="term" value="P:maturation of 5S rRNA"/>
    <property type="evidence" value="ECO:0007669"/>
    <property type="project" value="TreeGrafter"/>
</dbReference>
<dbReference type="Pfam" id="PF19252">
    <property type="entry name" value="HIND"/>
    <property type="match status" value="1"/>
</dbReference>
<accession>A0A6B0RNK9</accession>
<keyword evidence="3" id="KW-0507">mRNA processing</keyword>
<feature type="compositionally biased region" description="Acidic residues" evidence="6">
    <location>
        <begin position="229"/>
        <end position="243"/>
    </location>
</feature>
<reference evidence="7" key="1">
    <citation type="submission" date="2019-10" db="EMBL/GenBank/DDBJ databases">
        <title>The sequence and de novo assembly of the wild yak genome.</title>
        <authorList>
            <person name="Liu Y."/>
        </authorList>
    </citation>
    <scope>NUCLEOTIDE SEQUENCE [LARGE SCALE GENOMIC DNA]</scope>
    <source>
        <strain evidence="7">WY2019</strain>
    </source>
</reference>
<sequence length="1234" mass="139928">MEGRPVGMAEGLSQLVLVMLGDNLSHGAVCPWRSLGSGDGVIHAQKQRSRSAGQTPKKDRRLRGRNKKGQSSSEAEDVVPSSPRKPSFPFQWAWESFTTDGRALHQPSSVLAPGHQALPLPLAVHHHKSRRKSTPALPEAHSFCWKTEEPNLERRQQLRACSCTSIPPGRGTSQELEPSGEGGLQSPRKSSGSGLEPEESEPEGLGAEEAERGLIPGELPQLPRRGLILEEEQFSEATEEAEDGEHRAPWRRRTSSRRKGRNSGEEAWDESEVRRLESVSSSTNLREPQRRKPRAKELEGPWDLEKLQRKLQQELDCGPEKQPWKSLRAAVQASNWSRKAHPLGDDETFLFANFPNRTFHKRQEATRNLLRAWELQQREEQQQAEVRRAREQRVQHQVARCLAAYAPRGSRGPGAAQRKLEELRRQERQRFVEYQAELQGIQHRVQARPYLFQQAMQANARLNVTRRFSQVLSALGLDEEQLLAKAGKRDMEGAPRRHSTHGRERSQTEPSERRVKREKRDDGYEAAASSKTSSGDASSLSIEETNKLRAKLGLKPLEVNAVKKEAGTKEEPVTADVINPMALRQREELREKLAAAKEKRILNQKLGKIKTLGEDDPWLDDTAAWIERSRQLQKEKDLAEKRAKLLEEMDQEFGVSTLVEEEFEQRRQDLYSARDLQGLTVEHAIDSFREGETVILTLKDKGVLQEEEDVLVNVNLLDKERAEKNVELRKKKPDYLPYVEDESTAFQPVPLALQHKPRSILSKYDEELEGERPQSFRLEQGGVADGLRERELEEIRAKLRLQAQSLSTVGPRLASEYLTPEEMVTFKKTKRRVKKIRKKEKEVIMRADDLLPLGDQTQDGDFGSRWAGRRLDDTRVENMDISDEGEGPACGVGDPKGLGRSRRWSEWASPVSPPEEGAALQSGSPEVLEEDEAELELQKQLEKGRRLRQLQQLRDSGEKVVEIVKRLESRQRGWEEEDPERKGAIVFNATSEFCRTLGEIPTYGLAGNREDQEELMDFERDEERSANGGSESDGEENMGWSTVNLDEEKQQQDFSASSTTILDEEPIVNRGLAAALLLCQNKGLLETTVQKVARVKAPNKSLPSAVYCIEDKMAIDDKYSRREEYRGFTQDFKEKDGYKPDVKIEYVDETGRKLTPKEAFRQLSHRFHGKGSGKMKTERRMKKLDEEALLKKMSSSDTPLGTVALLQEKQKAQKTPYIVLSGSGKSMNANTITK</sequence>
<feature type="region of interest" description="Disordered" evidence="6">
    <location>
        <begin position="163"/>
        <end position="300"/>
    </location>
</feature>
<protein>
    <recommendedName>
        <fullName evidence="9">U4/U6.U5 tri-snRNP-associated protein 1</fullName>
    </recommendedName>
</protein>
<keyword evidence="5" id="KW-0539">Nucleus</keyword>
<evidence type="ECO:0000313" key="8">
    <source>
        <dbReference type="Proteomes" id="UP000322234"/>
    </source>
</evidence>
<comment type="similarity">
    <text evidence="2">Belongs to the SNU66/SART1 family.</text>
</comment>
<dbReference type="InterPro" id="IPR045347">
    <property type="entry name" value="HIND"/>
</dbReference>
<feature type="compositionally biased region" description="Basic residues" evidence="6">
    <location>
        <begin position="249"/>
        <end position="261"/>
    </location>
</feature>
<keyword evidence="4" id="KW-0508">mRNA splicing</keyword>
<dbReference type="InterPro" id="IPR005011">
    <property type="entry name" value="SNU66/SART1"/>
</dbReference>
<name>A0A6B0RNK9_9CETA</name>
<keyword evidence="8" id="KW-1185">Reference proteome</keyword>
<dbReference type="GO" id="GO:0045292">
    <property type="term" value="P:mRNA cis splicing, via spliceosome"/>
    <property type="evidence" value="ECO:0007669"/>
    <property type="project" value="TreeGrafter"/>
</dbReference>
<feature type="region of interest" description="Disordered" evidence="6">
    <location>
        <begin position="486"/>
        <end position="541"/>
    </location>
</feature>
<dbReference type="PANTHER" id="PTHR14152:SF5">
    <property type="entry name" value="U4_U6.U5 TRI-SNRNP-ASSOCIATED PROTEIN 1"/>
    <property type="match status" value="1"/>
</dbReference>
<organism evidence="7 8">
    <name type="scientific">Bos mutus</name>
    <name type="common">wild yak</name>
    <dbReference type="NCBI Taxonomy" id="72004"/>
    <lineage>
        <taxon>Eukaryota</taxon>
        <taxon>Metazoa</taxon>
        <taxon>Chordata</taxon>
        <taxon>Craniata</taxon>
        <taxon>Vertebrata</taxon>
        <taxon>Euteleostomi</taxon>
        <taxon>Mammalia</taxon>
        <taxon>Eutheria</taxon>
        <taxon>Laurasiatheria</taxon>
        <taxon>Artiodactyla</taxon>
        <taxon>Ruminantia</taxon>
        <taxon>Pecora</taxon>
        <taxon>Bovidae</taxon>
        <taxon>Bovinae</taxon>
        <taxon>Bos</taxon>
    </lineage>
</organism>
<feature type="compositionally biased region" description="Basic and acidic residues" evidence="6">
    <location>
        <begin position="487"/>
        <end position="523"/>
    </location>
</feature>
<evidence type="ECO:0000256" key="5">
    <source>
        <dbReference type="ARBA" id="ARBA00023242"/>
    </source>
</evidence>
<feature type="compositionally biased region" description="Acidic residues" evidence="6">
    <location>
        <begin position="196"/>
        <end position="208"/>
    </location>
</feature>
<dbReference type="GO" id="GO:0046540">
    <property type="term" value="C:U4/U6 x U5 tri-snRNP complex"/>
    <property type="evidence" value="ECO:0007669"/>
    <property type="project" value="InterPro"/>
</dbReference>
<dbReference type="EMBL" id="VBQZ03000064">
    <property type="protein sequence ID" value="MXQ90611.1"/>
    <property type="molecule type" value="Genomic_DNA"/>
</dbReference>
<feature type="compositionally biased region" description="Basic and acidic residues" evidence="6">
    <location>
        <begin position="287"/>
        <end position="300"/>
    </location>
</feature>
<evidence type="ECO:0000256" key="3">
    <source>
        <dbReference type="ARBA" id="ARBA00022664"/>
    </source>
</evidence>
<dbReference type="PANTHER" id="PTHR14152">
    <property type="entry name" value="SQUAMOUS CELL CARCINOMA ANTIGEN RECOGNISED BY CYTOTOXIC T LYMPHOCYTES"/>
    <property type="match status" value="1"/>
</dbReference>
<feature type="region of interest" description="Disordered" evidence="6">
    <location>
        <begin position="37"/>
        <end position="85"/>
    </location>
</feature>
<dbReference type="AlphaFoldDB" id="A0A6B0RNK9"/>
<feature type="compositionally biased region" description="Basic residues" evidence="6">
    <location>
        <begin position="58"/>
        <end position="68"/>
    </location>
</feature>
<proteinExistence type="inferred from homology"/>
<evidence type="ECO:0000256" key="6">
    <source>
        <dbReference type="SAM" id="MobiDB-lite"/>
    </source>
</evidence>